<dbReference type="AlphaFoldDB" id="A0A511QXX0"/>
<dbReference type="PANTHER" id="PTHR43539">
    <property type="entry name" value="FLAVIN-BINDING MONOOXYGENASE-LIKE PROTEIN (AFU_ORTHOLOGUE AFUA_4G09220)"/>
    <property type="match status" value="1"/>
</dbReference>
<dbReference type="PANTHER" id="PTHR43539:SF78">
    <property type="entry name" value="FLAVIN-CONTAINING MONOOXYGENASE"/>
    <property type="match status" value="1"/>
</dbReference>
<dbReference type="RefSeq" id="WP_147075238.1">
    <property type="nucleotide sequence ID" value="NZ_BJXL01000006.1"/>
</dbReference>
<keyword evidence="1" id="KW-0560">Oxidoreductase</keyword>
<dbReference type="GO" id="GO:0050660">
    <property type="term" value="F:flavin adenine dinucleotide binding"/>
    <property type="evidence" value="ECO:0007669"/>
    <property type="project" value="TreeGrafter"/>
</dbReference>
<dbReference type="InterPro" id="IPR050982">
    <property type="entry name" value="Auxin_biosynth/cation_transpt"/>
</dbReference>
<organism evidence="2 3">
    <name type="scientific">Meiothermus hypogaeus NBRC 106114</name>
    <dbReference type="NCBI Taxonomy" id="1227553"/>
    <lineage>
        <taxon>Bacteria</taxon>
        <taxon>Thermotogati</taxon>
        <taxon>Deinococcota</taxon>
        <taxon>Deinococci</taxon>
        <taxon>Thermales</taxon>
        <taxon>Thermaceae</taxon>
        <taxon>Meiothermus</taxon>
    </lineage>
</organism>
<evidence type="ECO:0000313" key="3">
    <source>
        <dbReference type="Proteomes" id="UP000321197"/>
    </source>
</evidence>
<dbReference type="EMBL" id="BJXL01000006">
    <property type="protein sequence ID" value="GEM82229.1"/>
    <property type="molecule type" value="Genomic_DNA"/>
</dbReference>
<comment type="caution">
    <text evidence="2">The sequence shown here is derived from an EMBL/GenBank/DDBJ whole genome shotgun (WGS) entry which is preliminary data.</text>
</comment>
<evidence type="ECO:0000256" key="1">
    <source>
        <dbReference type="ARBA" id="ARBA00023002"/>
    </source>
</evidence>
<dbReference type="GO" id="GO:0004497">
    <property type="term" value="F:monooxygenase activity"/>
    <property type="evidence" value="ECO:0007669"/>
    <property type="project" value="TreeGrafter"/>
</dbReference>
<protein>
    <submittedName>
        <fullName evidence="2">Oxidoreductase</fullName>
    </submittedName>
</protein>
<dbReference type="Pfam" id="PF13738">
    <property type="entry name" value="Pyr_redox_3"/>
    <property type="match status" value="1"/>
</dbReference>
<accession>A0A511QXX0</accession>
<proteinExistence type="predicted"/>
<reference evidence="2 3" key="1">
    <citation type="submission" date="2019-07" db="EMBL/GenBank/DDBJ databases">
        <title>Whole genome shotgun sequence of Meiothermus hypogaeus NBRC 106114.</title>
        <authorList>
            <person name="Hosoyama A."/>
            <person name="Uohara A."/>
            <person name="Ohji S."/>
            <person name="Ichikawa N."/>
        </authorList>
    </citation>
    <scope>NUCLEOTIDE SEQUENCE [LARGE SCALE GENOMIC DNA]</scope>
    <source>
        <strain evidence="2 3">NBRC 106114</strain>
    </source>
</reference>
<evidence type="ECO:0000313" key="2">
    <source>
        <dbReference type="EMBL" id="GEM82229.1"/>
    </source>
</evidence>
<sequence length="352" mass="38183">MSTFDTIVIGAGQAGLAMGCCLRPAGLNVVLLDNSERVSEAWRLRQASLRLFTPAQYDALPGLPCPAPAGHYPAKDEVADYLENYAHHFALPVQLQTQVTALEGASSAFVVRTNRGNCQTAQMAVATGPFQTPFTPAFAQQLDASIEQLHSSAYLNPKQLPKGEALVVGSGNSGLQIAEDLLDTHSVTLAWGRPQPFLPQRILGRSIFWWMERLGISRVKATSRLGKRLKQRPPVISSDLGALKRRGLKLAPRAEKASSQIVAFADGSSLKPSSIVWATGFRGDYSWIKLPVLDGQGRPVQQSVTAVQGLYFLGLSWQRTRGSALLAGRITQRIQTQPRGREPHGTTLVEPV</sequence>
<dbReference type="OrthoDB" id="9806179at2"/>
<gene>
    <name evidence="2" type="primary">noxC</name>
    <name evidence="2" type="ORF">MHY01S_03950</name>
</gene>
<dbReference type="SUPFAM" id="SSF51905">
    <property type="entry name" value="FAD/NAD(P)-binding domain"/>
    <property type="match status" value="2"/>
</dbReference>
<dbReference type="InterPro" id="IPR036188">
    <property type="entry name" value="FAD/NAD-bd_sf"/>
</dbReference>
<dbReference type="Gene3D" id="3.50.50.60">
    <property type="entry name" value="FAD/NAD(P)-binding domain"/>
    <property type="match status" value="1"/>
</dbReference>
<dbReference type="Proteomes" id="UP000321197">
    <property type="component" value="Unassembled WGS sequence"/>
</dbReference>
<name>A0A511QXX0_9DEIN</name>